<reference evidence="2 3" key="1">
    <citation type="submission" date="2019-02" db="EMBL/GenBank/DDBJ databases">
        <title>Deep-cultivation of Planctomycetes and their phenomic and genomic characterization uncovers novel biology.</title>
        <authorList>
            <person name="Wiegand S."/>
            <person name="Jogler M."/>
            <person name="Boedeker C."/>
            <person name="Pinto D."/>
            <person name="Vollmers J."/>
            <person name="Rivas-Marin E."/>
            <person name="Kohn T."/>
            <person name="Peeters S.H."/>
            <person name="Heuer A."/>
            <person name="Rast P."/>
            <person name="Oberbeckmann S."/>
            <person name="Bunk B."/>
            <person name="Jeske O."/>
            <person name="Meyerdierks A."/>
            <person name="Storesund J.E."/>
            <person name="Kallscheuer N."/>
            <person name="Luecker S."/>
            <person name="Lage O.M."/>
            <person name="Pohl T."/>
            <person name="Merkel B.J."/>
            <person name="Hornburger P."/>
            <person name="Mueller R.-W."/>
            <person name="Bruemmer F."/>
            <person name="Labrenz M."/>
            <person name="Spormann A.M."/>
            <person name="Op den Camp H."/>
            <person name="Overmann J."/>
            <person name="Amann R."/>
            <person name="Jetten M.S.M."/>
            <person name="Mascher T."/>
            <person name="Medema M.H."/>
            <person name="Devos D.P."/>
            <person name="Kaster A.-K."/>
            <person name="Ovreas L."/>
            <person name="Rohde M."/>
            <person name="Galperin M.Y."/>
            <person name="Jogler C."/>
        </authorList>
    </citation>
    <scope>NUCLEOTIDE SEQUENCE [LARGE SCALE GENOMIC DNA]</scope>
    <source>
        <strain evidence="2 3">HG66A1</strain>
    </source>
</reference>
<dbReference type="Proteomes" id="UP000320421">
    <property type="component" value="Chromosome"/>
</dbReference>
<keyword evidence="3" id="KW-1185">Reference proteome</keyword>
<evidence type="ECO:0000313" key="2">
    <source>
        <dbReference type="EMBL" id="QDT18328.1"/>
    </source>
</evidence>
<dbReference type="RefSeq" id="WP_145179754.1">
    <property type="nucleotide sequence ID" value="NZ_CP036266.1"/>
</dbReference>
<evidence type="ECO:0000313" key="3">
    <source>
        <dbReference type="Proteomes" id="UP000320421"/>
    </source>
</evidence>
<dbReference type="AlphaFoldDB" id="A0A517PG41"/>
<accession>A0A517PG41</accession>
<proteinExistence type="predicted"/>
<name>A0A517PG41_9PLAN</name>
<gene>
    <name evidence="2" type="ORF">HG66A1_00870</name>
</gene>
<keyword evidence="1" id="KW-0175">Coiled coil</keyword>
<feature type="coiled-coil region" evidence="1">
    <location>
        <begin position="22"/>
        <end position="52"/>
    </location>
</feature>
<sequence>MKDVLSKRDKILDLITKSLITDSQAEQKLLDLNELEEELKQRADQLDIQIGNHPTKEELKRLSQSAAQQFRKRVSAKAVVARRSKKGMTWQDKRELVKHAFDGDSLDGRPHGVYIHVIDGQQKNRRKRWKVILHGQPMIEGDSCVTQCASG</sequence>
<evidence type="ECO:0000256" key="1">
    <source>
        <dbReference type="SAM" id="Coils"/>
    </source>
</evidence>
<organism evidence="2 3">
    <name type="scientific">Gimesia chilikensis</name>
    <dbReference type="NCBI Taxonomy" id="2605989"/>
    <lineage>
        <taxon>Bacteria</taxon>
        <taxon>Pseudomonadati</taxon>
        <taxon>Planctomycetota</taxon>
        <taxon>Planctomycetia</taxon>
        <taxon>Planctomycetales</taxon>
        <taxon>Planctomycetaceae</taxon>
        <taxon>Gimesia</taxon>
    </lineage>
</organism>
<protein>
    <submittedName>
        <fullName evidence="2">Uncharacterized protein</fullName>
    </submittedName>
</protein>
<dbReference type="EMBL" id="CP036266">
    <property type="protein sequence ID" value="QDT18328.1"/>
    <property type="molecule type" value="Genomic_DNA"/>
</dbReference>